<dbReference type="SUPFAM" id="SSF54197">
    <property type="entry name" value="HIT-like"/>
    <property type="match status" value="1"/>
</dbReference>
<dbReference type="EMBL" id="VJZC01000361">
    <property type="protein sequence ID" value="MPY62006.1"/>
    <property type="molecule type" value="Genomic_DNA"/>
</dbReference>
<comment type="caution">
    <text evidence="1">The sequence shown here is derived from an EMBL/GenBank/DDBJ whole genome shotgun (WGS) entry which is preliminary data.</text>
</comment>
<dbReference type="OrthoDB" id="9784774at2"/>
<evidence type="ECO:0000313" key="1">
    <source>
        <dbReference type="EMBL" id="MPY62006.1"/>
    </source>
</evidence>
<dbReference type="InterPro" id="IPR036265">
    <property type="entry name" value="HIT-like_sf"/>
</dbReference>
<accession>A0A5N8XS41</accession>
<protein>
    <recommendedName>
        <fullName evidence="3">HIT domain-containing protein</fullName>
    </recommendedName>
</protein>
<keyword evidence="2" id="KW-1185">Reference proteome</keyword>
<gene>
    <name evidence="1" type="ORF">FNH08_34155</name>
</gene>
<dbReference type="AlphaFoldDB" id="A0A5N8XS41"/>
<dbReference type="Proteomes" id="UP000400924">
    <property type="component" value="Unassembled WGS sequence"/>
</dbReference>
<reference evidence="1 2" key="1">
    <citation type="submission" date="2019-07" db="EMBL/GenBank/DDBJ databases">
        <title>New species of Amycolatopsis and Streptomyces.</title>
        <authorList>
            <person name="Duangmal K."/>
            <person name="Teo W.F.A."/>
            <person name="Lipun K."/>
        </authorList>
    </citation>
    <scope>NUCLEOTIDE SEQUENCE [LARGE SCALE GENOMIC DNA]</scope>
    <source>
        <strain evidence="1 2">NBRC 106415</strain>
    </source>
</reference>
<organism evidence="1 2">
    <name type="scientific">Streptomyces spongiae</name>
    <dbReference type="NCBI Taxonomy" id="565072"/>
    <lineage>
        <taxon>Bacteria</taxon>
        <taxon>Bacillati</taxon>
        <taxon>Actinomycetota</taxon>
        <taxon>Actinomycetes</taxon>
        <taxon>Kitasatosporales</taxon>
        <taxon>Streptomycetaceae</taxon>
        <taxon>Streptomyces</taxon>
    </lineage>
</organism>
<proteinExistence type="predicted"/>
<name>A0A5N8XS41_9ACTN</name>
<evidence type="ECO:0000313" key="2">
    <source>
        <dbReference type="Proteomes" id="UP000400924"/>
    </source>
</evidence>
<dbReference type="RefSeq" id="WP_152775398.1">
    <property type="nucleotide sequence ID" value="NZ_VJZC01000361.1"/>
</dbReference>
<sequence>MFSFGSNQGVSHIHWHLAPLPPGVPFEEQQFAAVSRPEHLLIPAEDQAALAERIAEAMRD</sequence>
<evidence type="ECO:0008006" key="3">
    <source>
        <dbReference type="Google" id="ProtNLM"/>
    </source>
</evidence>